<keyword evidence="2" id="KW-1185">Reference proteome</keyword>
<name>A0ABV3W028_9BACI</name>
<evidence type="ECO:0000313" key="2">
    <source>
        <dbReference type="Proteomes" id="UP001558534"/>
    </source>
</evidence>
<sequence length="254" mass="29599">MNSQIPIYLTSLDIVNDEIIIKATRKVANYFKNEKTHIILGDFCEMILKRSAKWGIGDVENKFSSIQEELETTYKNEQVNIYNLTRGELETAFKMADSRDKKYLGDLRGRLFEAILVGIYGGTYILEHPPPNQQRGWGVSIGIPTNSEPDVIKYVHETQDPQKSKKTMDYAYIKGVNRVFFECKIQPDRFEDAEINYFKLFHNKFVEFDLGHELCFFAADSYTEIEMEMEDYELEFPLNLLGYDNINAFVVEKM</sequence>
<accession>A0ABV3W028</accession>
<reference evidence="1 2" key="1">
    <citation type="submission" date="2024-07" db="EMBL/GenBank/DDBJ databases">
        <title>Characterization of a bacterium isolated from hydrolysated instant sea cucumber by whole-genome sequencing and metabolomics.</title>
        <authorList>
            <person name="Luo X."/>
            <person name="Zhang Z."/>
            <person name="Zheng Z."/>
            <person name="Zhang W."/>
            <person name="Ming T."/>
            <person name="Jiao L."/>
            <person name="Su X."/>
            <person name="Kong F."/>
            <person name="Xu J."/>
        </authorList>
    </citation>
    <scope>NUCLEOTIDE SEQUENCE [LARGE SCALE GENOMIC DNA]</scope>
    <source>
        <strain evidence="1 2">XL-2024</strain>
    </source>
</reference>
<gene>
    <name evidence="1" type="ORF">AB1300_15465</name>
</gene>
<dbReference type="EMBL" id="JBFRHK010000009">
    <property type="protein sequence ID" value="MEX3746521.1"/>
    <property type="molecule type" value="Genomic_DNA"/>
</dbReference>
<organism evidence="1 2">
    <name type="scientific">Lysinibacillus xylanilyticus</name>
    <dbReference type="NCBI Taxonomy" id="582475"/>
    <lineage>
        <taxon>Bacteria</taxon>
        <taxon>Bacillati</taxon>
        <taxon>Bacillota</taxon>
        <taxon>Bacilli</taxon>
        <taxon>Bacillales</taxon>
        <taxon>Bacillaceae</taxon>
        <taxon>Lysinibacillus</taxon>
    </lineage>
</organism>
<dbReference type="Proteomes" id="UP001558534">
    <property type="component" value="Unassembled WGS sequence"/>
</dbReference>
<comment type="caution">
    <text evidence="1">The sequence shown here is derived from an EMBL/GenBank/DDBJ whole genome shotgun (WGS) entry which is preliminary data.</text>
</comment>
<protein>
    <recommendedName>
        <fullName evidence="3">Restriction endonuclease</fullName>
    </recommendedName>
</protein>
<proteinExistence type="predicted"/>
<evidence type="ECO:0008006" key="3">
    <source>
        <dbReference type="Google" id="ProtNLM"/>
    </source>
</evidence>
<evidence type="ECO:0000313" key="1">
    <source>
        <dbReference type="EMBL" id="MEX3746521.1"/>
    </source>
</evidence>
<dbReference type="RefSeq" id="WP_368637153.1">
    <property type="nucleotide sequence ID" value="NZ_JBFRHK010000009.1"/>
</dbReference>